<evidence type="ECO:0000313" key="1">
    <source>
        <dbReference type="EMBL" id="KAH7861988.1"/>
    </source>
</evidence>
<evidence type="ECO:0000313" key="2">
    <source>
        <dbReference type="Proteomes" id="UP000828048"/>
    </source>
</evidence>
<proteinExistence type="predicted"/>
<dbReference type="EMBL" id="CM037154">
    <property type="protein sequence ID" value="KAH7861988.1"/>
    <property type="molecule type" value="Genomic_DNA"/>
</dbReference>
<comment type="caution">
    <text evidence="1">The sequence shown here is derived from an EMBL/GenBank/DDBJ whole genome shotgun (WGS) entry which is preliminary data.</text>
</comment>
<keyword evidence="2" id="KW-1185">Reference proteome</keyword>
<dbReference type="Proteomes" id="UP000828048">
    <property type="component" value="Chromosome 4"/>
</dbReference>
<gene>
    <name evidence="1" type="ORF">Vadar_033411</name>
</gene>
<name>A0ACB7Z8A0_9ERIC</name>
<accession>A0ACB7Z8A0</accession>
<sequence length="301" mass="31208">MERNEQVSLLLLTLVAGLLSQNLLIPVMSITSVDDEKNYYSSPNPQAGTPPTSSHRSPPHGSGGGYGSTPPSHGTPSHSGGGSYGGTPPSNCGTPPSGGHHTPTPSTPSGGGGSYSPPTYGAPPTPYVETPPSTGTPPFTLTPPSTGTPPFTLTPPTTPTIDPGVPTIPTPGISFPSPPFAFDPNSPPFSCNYWRTHPTLIWGVLGFWGTMGGALGVTSVPGFGSSMSLQQALSNDRTDGFGALYREGTASFLNSMVDRRFPFTTQQVRDNFVQATGSNKAAAAQARVFKLANEGRLKPRN</sequence>
<organism evidence="1 2">
    <name type="scientific">Vaccinium darrowii</name>
    <dbReference type="NCBI Taxonomy" id="229202"/>
    <lineage>
        <taxon>Eukaryota</taxon>
        <taxon>Viridiplantae</taxon>
        <taxon>Streptophyta</taxon>
        <taxon>Embryophyta</taxon>
        <taxon>Tracheophyta</taxon>
        <taxon>Spermatophyta</taxon>
        <taxon>Magnoliopsida</taxon>
        <taxon>eudicotyledons</taxon>
        <taxon>Gunneridae</taxon>
        <taxon>Pentapetalae</taxon>
        <taxon>asterids</taxon>
        <taxon>Ericales</taxon>
        <taxon>Ericaceae</taxon>
        <taxon>Vaccinioideae</taxon>
        <taxon>Vaccinieae</taxon>
        <taxon>Vaccinium</taxon>
    </lineage>
</organism>
<reference evidence="1 2" key="1">
    <citation type="journal article" date="2021" name="Hortic Res">
        <title>High-quality reference genome and annotation aids understanding of berry development for evergreen blueberry (Vaccinium darrowii).</title>
        <authorList>
            <person name="Yu J."/>
            <person name="Hulse-Kemp A.M."/>
            <person name="Babiker E."/>
            <person name="Staton M."/>
        </authorList>
    </citation>
    <scope>NUCLEOTIDE SEQUENCE [LARGE SCALE GENOMIC DNA]</scope>
    <source>
        <strain evidence="2">cv. NJ 8807/NJ 8810</strain>
        <tissue evidence="1">Young leaf</tissue>
    </source>
</reference>
<protein>
    <submittedName>
        <fullName evidence="1">Uncharacterized protein</fullName>
    </submittedName>
</protein>